<gene>
    <name evidence="3" type="ORF">BS47DRAFT_724687</name>
</gene>
<protein>
    <recommendedName>
        <fullName evidence="2">NIPSNAP domain-containing protein</fullName>
    </recommendedName>
</protein>
<reference evidence="3" key="1">
    <citation type="journal article" date="2020" name="Nat. Commun.">
        <title>Large-scale genome sequencing of mycorrhizal fungi provides insights into the early evolution of symbiotic traits.</title>
        <authorList>
            <person name="Miyauchi S."/>
            <person name="Kiss E."/>
            <person name="Kuo A."/>
            <person name="Drula E."/>
            <person name="Kohler A."/>
            <person name="Sanchez-Garcia M."/>
            <person name="Morin E."/>
            <person name="Andreopoulos B."/>
            <person name="Barry K.W."/>
            <person name="Bonito G."/>
            <person name="Buee M."/>
            <person name="Carver A."/>
            <person name="Chen C."/>
            <person name="Cichocki N."/>
            <person name="Clum A."/>
            <person name="Culley D."/>
            <person name="Crous P.W."/>
            <person name="Fauchery L."/>
            <person name="Girlanda M."/>
            <person name="Hayes R.D."/>
            <person name="Keri Z."/>
            <person name="LaButti K."/>
            <person name="Lipzen A."/>
            <person name="Lombard V."/>
            <person name="Magnuson J."/>
            <person name="Maillard F."/>
            <person name="Murat C."/>
            <person name="Nolan M."/>
            <person name="Ohm R.A."/>
            <person name="Pangilinan J."/>
            <person name="Pereira M.F."/>
            <person name="Perotto S."/>
            <person name="Peter M."/>
            <person name="Pfister S."/>
            <person name="Riley R."/>
            <person name="Sitrit Y."/>
            <person name="Stielow J.B."/>
            <person name="Szollosi G."/>
            <person name="Zifcakova L."/>
            <person name="Stursova M."/>
            <person name="Spatafora J.W."/>
            <person name="Tedersoo L."/>
            <person name="Vaario L.M."/>
            <person name="Yamada A."/>
            <person name="Yan M."/>
            <person name="Wang P."/>
            <person name="Xu J."/>
            <person name="Bruns T."/>
            <person name="Baldrian P."/>
            <person name="Vilgalys R."/>
            <person name="Dunand C."/>
            <person name="Henrissat B."/>
            <person name="Grigoriev I.V."/>
            <person name="Hibbett D."/>
            <person name="Nagy L.G."/>
            <person name="Martin F.M."/>
        </authorList>
    </citation>
    <scope>NUCLEOTIDE SEQUENCE</scope>
    <source>
        <strain evidence="3">UP504</strain>
    </source>
</reference>
<dbReference type="PANTHER" id="PTHR21017">
    <property type="entry name" value="NIPSNAP-RELATED"/>
    <property type="match status" value="1"/>
</dbReference>
<dbReference type="Proteomes" id="UP000886523">
    <property type="component" value="Unassembled WGS sequence"/>
</dbReference>
<dbReference type="FunFam" id="3.30.70.100:FF:000004">
    <property type="entry name" value="NIPSNAP family protein"/>
    <property type="match status" value="1"/>
</dbReference>
<dbReference type="Gene3D" id="3.30.70.100">
    <property type="match status" value="2"/>
</dbReference>
<proteinExistence type="inferred from homology"/>
<evidence type="ECO:0000259" key="2">
    <source>
        <dbReference type="Pfam" id="PF07978"/>
    </source>
</evidence>
<accession>A0A9P6DYN7</accession>
<dbReference type="SUPFAM" id="SSF54909">
    <property type="entry name" value="Dimeric alpha+beta barrel"/>
    <property type="match status" value="2"/>
</dbReference>
<dbReference type="GO" id="GO:0005739">
    <property type="term" value="C:mitochondrion"/>
    <property type="evidence" value="ECO:0007669"/>
    <property type="project" value="TreeGrafter"/>
</dbReference>
<evidence type="ECO:0000313" key="4">
    <source>
        <dbReference type="Proteomes" id="UP000886523"/>
    </source>
</evidence>
<feature type="domain" description="NIPSNAP" evidence="2">
    <location>
        <begin position="172"/>
        <end position="269"/>
    </location>
</feature>
<evidence type="ECO:0000313" key="3">
    <source>
        <dbReference type="EMBL" id="KAF9515858.1"/>
    </source>
</evidence>
<comment type="similarity">
    <text evidence="1">Belongs to the NipSnap family.</text>
</comment>
<organism evidence="3 4">
    <name type="scientific">Hydnum rufescens UP504</name>
    <dbReference type="NCBI Taxonomy" id="1448309"/>
    <lineage>
        <taxon>Eukaryota</taxon>
        <taxon>Fungi</taxon>
        <taxon>Dikarya</taxon>
        <taxon>Basidiomycota</taxon>
        <taxon>Agaricomycotina</taxon>
        <taxon>Agaricomycetes</taxon>
        <taxon>Cantharellales</taxon>
        <taxon>Hydnaceae</taxon>
        <taxon>Hydnum</taxon>
    </lineage>
</organism>
<sequence length="271" mass="30689">MAATIVSPLLFTRSAPVLSAQAWGIAKSVKSILHGSPTAKHEGELETQQHSRLVGRGKYIHSFETHRVKPDSLDAYKKAAEKFYAGVAADPSFHVKLTGSWETVVGELDTFVHILEYENYGGYDQSTQLIRRSRYNDAFQEILPLLSSRSSQLCQEFAFLPSSPPREKGGIFELRSYTLRPGKLLEWEIAWRSGIDARRNTISPVGAWFSQVGRLHQVHHLWQYDSMEARKEKRETAWRTPGWSDTVMKTGDVAMFMDTSIMEALPFSPLK</sequence>
<dbReference type="AlphaFoldDB" id="A0A9P6DYN7"/>
<dbReference type="EMBL" id="MU128945">
    <property type="protein sequence ID" value="KAF9515858.1"/>
    <property type="molecule type" value="Genomic_DNA"/>
</dbReference>
<evidence type="ECO:0000256" key="1">
    <source>
        <dbReference type="ARBA" id="ARBA00005291"/>
    </source>
</evidence>
<name>A0A9P6DYN7_9AGAM</name>
<dbReference type="Pfam" id="PF07978">
    <property type="entry name" value="NIPSNAP"/>
    <property type="match status" value="1"/>
</dbReference>
<dbReference type="InterPro" id="IPR011008">
    <property type="entry name" value="Dimeric_a/b-barrel"/>
</dbReference>
<dbReference type="OrthoDB" id="10262843at2759"/>
<keyword evidence="4" id="KW-1185">Reference proteome</keyword>
<dbReference type="GO" id="GO:0000423">
    <property type="term" value="P:mitophagy"/>
    <property type="evidence" value="ECO:0007669"/>
    <property type="project" value="UniProtKB-ARBA"/>
</dbReference>
<dbReference type="InterPro" id="IPR012577">
    <property type="entry name" value="NIPSNAP"/>
</dbReference>
<dbReference type="InterPro" id="IPR051557">
    <property type="entry name" value="NipSnap_domain"/>
</dbReference>
<dbReference type="PANTHER" id="PTHR21017:SF17">
    <property type="entry name" value="PROTEIN NIPSNAP"/>
    <property type="match status" value="1"/>
</dbReference>
<comment type="caution">
    <text evidence="3">The sequence shown here is derived from an EMBL/GenBank/DDBJ whole genome shotgun (WGS) entry which is preliminary data.</text>
</comment>